<accession>A0ACA9LH15</accession>
<feature type="non-terminal residue" evidence="1">
    <location>
        <position position="716"/>
    </location>
</feature>
<evidence type="ECO:0000313" key="2">
    <source>
        <dbReference type="Proteomes" id="UP000789366"/>
    </source>
</evidence>
<proteinExistence type="predicted"/>
<gene>
    <name evidence="1" type="ORF">SPELUC_LOCUS4341</name>
</gene>
<reference evidence="1" key="1">
    <citation type="submission" date="2021-06" db="EMBL/GenBank/DDBJ databases">
        <authorList>
            <person name="Kallberg Y."/>
            <person name="Tangrot J."/>
            <person name="Rosling A."/>
        </authorList>
    </citation>
    <scope>NUCLEOTIDE SEQUENCE</scope>
    <source>
        <strain evidence="1">28 12/20/2015</strain>
    </source>
</reference>
<protein>
    <submittedName>
        <fullName evidence="1">11704_t:CDS:1</fullName>
    </submittedName>
</protein>
<sequence>MFGILIDLKHYDGGELKDSNWLKSAITILLCIMCPLLATYDIATSKIKYTEGFMVIPFNGEIITKPVQFWSDDNRRLVMPINYLLCASFSAQTMALFPLLQWLFRYDDVYTEVVPQLAYGVMMFIIGLLGVRSHWRFTRLLRITRSANASQLGIVLKLEYFKEMNRYLTWGLFIGSTSLIILCIDAFTPQKYLNSHKFTIDILICHLNFTLWIVFVTLILIFYPSSNTLNDTLIMAKSVASSYNAPSKGNLLEPPSRRWSRINQNNENSSWSSQGSSRNDRASWYLDVNDDPSVAARNNLNKSRPTSVSFDIPPLPTSVNFNNLPPNSPPSIYKPSATRETKNSSFYFTSNTLSPSPIYPSSTPSPVQKQPINLLSSAITSDHTNNSNNSRSLNSSKPSTTETLKYPSSPLSKINRNSLASLASLEDQMFTGNNSTPPHDHHHDISPLIPSQLTRKESNDSLNSEKDFVYISRKNARMSTISNRDRPIIKVTTSTSSFKISSNLTDDEFSDIDEYLPTNKKKKKKVTLMDGDKKASVRFQQRQEELLKQKQKSLALMIGDNGNDDIRTTQQFPYIVTQVNELENKDNNSDSLQKISRVPSSPTLERFAPDCTNVTPLNKVTPRSSSLKFKAYNNLKTDAVEMVRLDSPTSSSNSSPKSSSSASPITPISTTPISPTSTLATSISPTSPLSTNSLSQLSTEPNFKSATFSIMPKSKP</sequence>
<dbReference type="EMBL" id="CAJVPW010003841">
    <property type="protein sequence ID" value="CAG8530463.1"/>
    <property type="molecule type" value="Genomic_DNA"/>
</dbReference>
<evidence type="ECO:0000313" key="1">
    <source>
        <dbReference type="EMBL" id="CAG8530463.1"/>
    </source>
</evidence>
<organism evidence="1 2">
    <name type="scientific">Cetraspora pellucida</name>
    <dbReference type="NCBI Taxonomy" id="1433469"/>
    <lineage>
        <taxon>Eukaryota</taxon>
        <taxon>Fungi</taxon>
        <taxon>Fungi incertae sedis</taxon>
        <taxon>Mucoromycota</taxon>
        <taxon>Glomeromycotina</taxon>
        <taxon>Glomeromycetes</taxon>
        <taxon>Diversisporales</taxon>
        <taxon>Gigasporaceae</taxon>
        <taxon>Cetraspora</taxon>
    </lineage>
</organism>
<keyword evidence="2" id="KW-1185">Reference proteome</keyword>
<name>A0ACA9LH15_9GLOM</name>
<comment type="caution">
    <text evidence="1">The sequence shown here is derived from an EMBL/GenBank/DDBJ whole genome shotgun (WGS) entry which is preliminary data.</text>
</comment>
<dbReference type="Proteomes" id="UP000789366">
    <property type="component" value="Unassembled WGS sequence"/>
</dbReference>